<organism evidence="7 8">
    <name type="scientific">Cohnella hashimotonis</name>
    <dbReference type="NCBI Taxonomy" id="2826895"/>
    <lineage>
        <taxon>Bacteria</taxon>
        <taxon>Bacillati</taxon>
        <taxon>Bacillota</taxon>
        <taxon>Bacilli</taxon>
        <taxon>Bacillales</taxon>
        <taxon>Paenibacillaceae</taxon>
        <taxon>Cohnella</taxon>
    </lineage>
</organism>
<dbReference type="NCBIfam" id="TIGR00629">
    <property type="entry name" value="uvde"/>
    <property type="match status" value="1"/>
</dbReference>
<comment type="caution">
    <text evidence="7">The sequence shown here is derived from an EMBL/GenBank/DDBJ whole genome shotgun (WGS) entry which is preliminary data.</text>
</comment>
<dbReference type="Pfam" id="PF03851">
    <property type="entry name" value="UvdE"/>
    <property type="match status" value="1"/>
</dbReference>
<keyword evidence="1" id="KW-0540">Nuclease</keyword>
<name>A0ABT6TN25_9BACL</name>
<keyword evidence="5" id="KW-0378">Hydrolase</keyword>
<evidence type="ECO:0000256" key="6">
    <source>
        <dbReference type="ARBA" id="ARBA00023204"/>
    </source>
</evidence>
<reference evidence="7" key="1">
    <citation type="submission" date="2023-04" db="EMBL/GenBank/DDBJ databases">
        <title>Comparative genomic analysis of Cohnella hashimotonis sp. nov., isolated from the International Space Station.</title>
        <authorList>
            <person name="Venkateswaran K."/>
            <person name="Simpson A."/>
        </authorList>
    </citation>
    <scope>NUCLEOTIDE SEQUENCE</scope>
    <source>
        <strain evidence="7">F6_2S_P_1</strain>
    </source>
</reference>
<keyword evidence="8" id="KW-1185">Reference proteome</keyword>
<keyword evidence="3" id="KW-0227">DNA damage</keyword>
<evidence type="ECO:0000256" key="3">
    <source>
        <dbReference type="ARBA" id="ARBA00022763"/>
    </source>
</evidence>
<dbReference type="GO" id="GO:0004519">
    <property type="term" value="F:endonuclease activity"/>
    <property type="evidence" value="ECO:0007669"/>
    <property type="project" value="UniProtKB-KW"/>
</dbReference>
<keyword evidence="2 7" id="KW-0255">Endonuclease</keyword>
<evidence type="ECO:0000313" key="7">
    <source>
        <dbReference type="EMBL" id="MDI4648244.1"/>
    </source>
</evidence>
<protein>
    <submittedName>
        <fullName evidence="7">UV DNA damage repair endonuclease UvsE</fullName>
    </submittedName>
</protein>
<dbReference type="InterPro" id="IPR004601">
    <property type="entry name" value="UvdE"/>
</dbReference>
<accession>A0ABT6TN25</accession>
<dbReference type="InterPro" id="IPR036237">
    <property type="entry name" value="Xyl_isomerase-like_sf"/>
</dbReference>
<evidence type="ECO:0000256" key="5">
    <source>
        <dbReference type="ARBA" id="ARBA00022801"/>
    </source>
</evidence>
<dbReference type="EMBL" id="JAGRPV010000001">
    <property type="protein sequence ID" value="MDI4648244.1"/>
    <property type="molecule type" value="Genomic_DNA"/>
</dbReference>
<dbReference type="Proteomes" id="UP001161691">
    <property type="component" value="Unassembled WGS sequence"/>
</dbReference>
<evidence type="ECO:0000256" key="1">
    <source>
        <dbReference type="ARBA" id="ARBA00022722"/>
    </source>
</evidence>
<evidence type="ECO:0000313" key="8">
    <source>
        <dbReference type="Proteomes" id="UP001161691"/>
    </source>
</evidence>
<dbReference type="PANTHER" id="PTHR31290:SF5">
    <property type="entry name" value="UV-DAMAGE ENDONUCLEASE"/>
    <property type="match status" value="1"/>
</dbReference>
<evidence type="ECO:0000256" key="2">
    <source>
        <dbReference type="ARBA" id="ARBA00022759"/>
    </source>
</evidence>
<dbReference type="SUPFAM" id="SSF51658">
    <property type="entry name" value="Xylose isomerase-like"/>
    <property type="match status" value="1"/>
</dbReference>
<dbReference type="PANTHER" id="PTHR31290">
    <property type="entry name" value="UV-DAMAGE ENDONUCLEASE"/>
    <property type="match status" value="1"/>
</dbReference>
<keyword evidence="6" id="KW-0234">DNA repair</keyword>
<dbReference type="RefSeq" id="WP_282910972.1">
    <property type="nucleotide sequence ID" value="NZ_JAGRPV010000001.1"/>
</dbReference>
<sequence length="346" mass="38320">MLVRFGFVAMSVLLENASPSRTMTYTNFSKLPDREGALLRLARIAQENLQHTQRLLSHCKYSDIHLYRLTSKLIPLVTHDALADWDPYAILADDFAALGAYIRETGIRVSFHPDHFTVFSTPRPEVLRNSIKDLNHHVRMFELMGLDERATCNIHVGGTYGDKESAGRRFLAQFGALEPRIVRRMTLENDDKTFTAAETLAISEAAGVPMVLDIHHHAVNNPDAIAPESLWDRVQRTWRDFGWNGLQREGGAGADGTPPYAPLPPKIHVSTPKSASDPRGHADHVSLEPLLSFLRAIAGSTPAVDVMIEAKRKDEALFKLMDELRTAAETGAGDIRIVDGASVEIG</sequence>
<gene>
    <name evidence="7" type="primary">uvsE</name>
    <name evidence="7" type="ORF">KB449_25055</name>
</gene>
<evidence type="ECO:0000256" key="4">
    <source>
        <dbReference type="ARBA" id="ARBA00022769"/>
    </source>
</evidence>
<keyword evidence="4" id="KW-0228">DNA excision</keyword>
<dbReference type="Gene3D" id="3.20.20.150">
    <property type="entry name" value="Divalent-metal-dependent TIM barrel enzymes"/>
    <property type="match status" value="1"/>
</dbReference>
<proteinExistence type="predicted"/>